<keyword evidence="8" id="KW-1185">Reference proteome</keyword>
<dbReference type="PROSITE" id="PS00723">
    <property type="entry name" value="POLYPRENYL_SYNTHASE_1"/>
    <property type="match status" value="1"/>
</dbReference>
<comment type="similarity">
    <text evidence="2 6">Belongs to the FPP/GGPP synthase family.</text>
</comment>
<proteinExistence type="inferred from homology"/>
<accession>I3XPW7</accession>
<dbReference type="GO" id="GO:0008299">
    <property type="term" value="P:isoprenoid biosynthetic process"/>
    <property type="evidence" value="ECO:0007669"/>
    <property type="project" value="InterPro"/>
</dbReference>
<organism evidence="7 8">
    <name type="scientific">Desulfurococcus amylolyticus DSM 16532</name>
    <dbReference type="NCBI Taxonomy" id="768672"/>
    <lineage>
        <taxon>Archaea</taxon>
        <taxon>Thermoproteota</taxon>
        <taxon>Thermoprotei</taxon>
        <taxon>Desulfurococcales</taxon>
        <taxon>Desulfurococcaceae</taxon>
        <taxon>Desulfurococcus</taxon>
    </lineage>
</organism>
<dbReference type="eggNOG" id="arCOG01726">
    <property type="taxonomic scope" value="Archaea"/>
</dbReference>
<comment type="cofactor">
    <cofactor evidence="1">
        <name>Mg(2+)</name>
        <dbReference type="ChEBI" id="CHEBI:18420"/>
    </cofactor>
</comment>
<reference evidence="7 8" key="1">
    <citation type="journal article" date="2012" name="J. Bacteriol.">
        <title>Complete Genome Sequence of Desulfurococcus fermentans, a Hyperthermophilic Cellulolytic Crenarchaeon Isolated from a Freshwater Hot Spring in Kamchatka, Russia.</title>
        <authorList>
            <person name="Susanti D."/>
            <person name="Johnson E.F."/>
            <person name="Rodriguez J.R."/>
            <person name="Anderson I."/>
            <person name="Perevalova A.A."/>
            <person name="Kyrpides N."/>
            <person name="Lucas S."/>
            <person name="Han J."/>
            <person name="Lapidus A."/>
            <person name="Cheng J.F."/>
            <person name="Goodwin L."/>
            <person name="Pitluck S."/>
            <person name="Mavrommatis K."/>
            <person name="Peters L."/>
            <person name="Land M.L."/>
            <person name="Hauser L."/>
            <person name="Gopalan V."/>
            <person name="Chan P.P."/>
            <person name="Lowe T.M."/>
            <person name="Atomi H."/>
            <person name="Bonch-Osmolovskaya E.A."/>
            <person name="Woyke T."/>
            <person name="Mukhopadhyay B."/>
        </authorList>
    </citation>
    <scope>NUCLEOTIDE SEQUENCE [LARGE SCALE GENOMIC DNA]</scope>
    <source>
        <strain evidence="7 8">DSM 16532</strain>
    </source>
</reference>
<protein>
    <submittedName>
        <fullName evidence="7">Polyprenyl synthetase</fullName>
    </submittedName>
</protein>
<evidence type="ECO:0000256" key="6">
    <source>
        <dbReference type="RuleBase" id="RU004466"/>
    </source>
</evidence>
<keyword evidence="5" id="KW-0460">Magnesium</keyword>
<dbReference type="Gene3D" id="1.10.600.10">
    <property type="entry name" value="Farnesyl Diphosphate Synthase"/>
    <property type="match status" value="1"/>
</dbReference>
<dbReference type="GO" id="GO:0004659">
    <property type="term" value="F:prenyltransferase activity"/>
    <property type="evidence" value="ECO:0007669"/>
    <property type="project" value="InterPro"/>
</dbReference>
<evidence type="ECO:0000256" key="2">
    <source>
        <dbReference type="ARBA" id="ARBA00006706"/>
    </source>
</evidence>
<dbReference type="InterPro" id="IPR033749">
    <property type="entry name" value="Polyprenyl_synt_CS"/>
</dbReference>
<dbReference type="EMBL" id="CP003321">
    <property type="protein sequence ID" value="AFL65991.1"/>
    <property type="molecule type" value="Genomic_DNA"/>
</dbReference>
<dbReference type="Pfam" id="PF00348">
    <property type="entry name" value="polyprenyl_synt"/>
    <property type="match status" value="1"/>
</dbReference>
<evidence type="ECO:0000256" key="4">
    <source>
        <dbReference type="ARBA" id="ARBA00022723"/>
    </source>
</evidence>
<dbReference type="Proteomes" id="UP000006175">
    <property type="component" value="Chromosome"/>
</dbReference>
<gene>
    <name evidence="7" type="ORF">Desfe_0078</name>
</gene>
<dbReference type="SUPFAM" id="SSF48576">
    <property type="entry name" value="Terpenoid synthases"/>
    <property type="match status" value="1"/>
</dbReference>
<evidence type="ECO:0000256" key="1">
    <source>
        <dbReference type="ARBA" id="ARBA00001946"/>
    </source>
</evidence>
<dbReference type="HOGENOM" id="CLU_014015_2_1_2"/>
<dbReference type="InterPro" id="IPR008949">
    <property type="entry name" value="Isoprenoid_synthase_dom_sf"/>
</dbReference>
<evidence type="ECO:0000313" key="8">
    <source>
        <dbReference type="Proteomes" id="UP000006175"/>
    </source>
</evidence>
<dbReference type="PANTHER" id="PTHR12001">
    <property type="entry name" value="GERANYLGERANYL PYROPHOSPHATE SYNTHASE"/>
    <property type="match status" value="1"/>
</dbReference>
<dbReference type="InterPro" id="IPR000092">
    <property type="entry name" value="Polyprenyl_synt"/>
</dbReference>
<evidence type="ECO:0000313" key="7">
    <source>
        <dbReference type="EMBL" id="AFL65991.1"/>
    </source>
</evidence>
<evidence type="ECO:0000256" key="5">
    <source>
        <dbReference type="ARBA" id="ARBA00022842"/>
    </source>
</evidence>
<dbReference type="CDD" id="cd00685">
    <property type="entry name" value="Trans_IPPS_HT"/>
    <property type="match status" value="1"/>
</dbReference>
<dbReference type="SFLD" id="SFLDS00005">
    <property type="entry name" value="Isoprenoid_Synthase_Type_I"/>
    <property type="match status" value="1"/>
</dbReference>
<dbReference type="PANTHER" id="PTHR12001:SF85">
    <property type="entry name" value="SHORT CHAIN ISOPRENYL DIPHOSPHATE SYNTHASE"/>
    <property type="match status" value="1"/>
</dbReference>
<sequence length="386" mass="43808">MIQELKLIIEALNKKYVGVYMGQINYDELLKYSVKLVEDNLKTVFSKLREEASSVSPLTYDIIEIASDYTLRGGKRLRAFLALVGYWSREWGSGDLATITNVMTGIELLQSYLLIHDDIMDRDELRRGGPTVHAWFRDKCLKEMKGDCVHYGDSQAITVGDYLEATAVEYISRANLPGETLRRLLETYSRGLRMVAYGQYLDVLLSNKPLGNVSERDVLLVHTLKTASYTIELPLHLGVIASGKYSEKILRELTSYAIPAGIAFQLRDDIIGLYGDPRQTGKPVGSDVRGKKKTLLVVKAYELGDHEVRRRLSEIYDVLGTNEVTLEHVKFVQEIVRETGSLEYNEELIKKHVENALKALEESKEISAQAVNILKWLLEKLAYREK</sequence>
<evidence type="ECO:0000256" key="3">
    <source>
        <dbReference type="ARBA" id="ARBA00022679"/>
    </source>
</evidence>
<name>I3XPW7_DESAM</name>
<dbReference type="KEGG" id="dfd:Desfe_0078"/>
<keyword evidence="3 6" id="KW-0808">Transferase</keyword>
<keyword evidence="4" id="KW-0479">Metal-binding</keyword>
<dbReference type="SFLD" id="SFLDG01017">
    <property type="entry name" value="Polyprenyl_Transferase_Like"/>
    <property type="match status" value="1"/>
</dbReference>
<dbReference type="AlphaFoldDB" id="I3XPW7"/>
<dbReference type="GO" id="GO:0046872">
    <property type="term" value="F:metal ion binding"/>
    <property type="evidence" value="ECO:0007669"/>
    <property type="project" value="UniProtKB-KW"/>
</dbReference>